<dbReference type="Pfam" id="PF18962">
    <property type="entry name" value="Por_Secre_tail"/>
    <property type="match status" value="1"/>
</dbReference>
<feature type="domain" description="Secretion system C-terminal sorting" evidence="3">
    <location>
        <begin position="805"/>
        <end position="880"/>
    </location>
</feature>
<feature type="compositionally biased region" description="Acidic residues" evidence="1">
    <location>
        <begin position="48"/>
        <end position="59"/>
    </location>
</feature>
<sequence>MKSTPTRTRQWWALLLLGVIAAFGGSLFFWQNNGRPASLQTLEQRLEGEEEGEEEENEDRPDLALEQDIERTLDPALGTVPRERLLVAQEYAQQLLAERPNRRLPVGSLTQTTWVERGPSNIGGRVRAMVVDPTDATGNTVWIGAAGGGLWKTTNGTTAAPTWVSIDNFFSNLAVTAVAFNPSNPNIMYFGTGEGYYNADAVRGLGIWKSVDHGVTWTQLASTARSTTYQYILKLAVHPVTGDVYAATRGGLMRSTNGGNSWEKVLGASAGAVTDRAGDIEIGADNTLYVSMGIQSGDGIYRSTTGNAGSWTNLNTLANSGLPTNGYERIELACAPSDPTRVYAMFQSTSDALLDIYRSSDGGTTWTAMTKPRWENSDDFTRGQAWYDLSIAVSPSNANQLYIGGVDLFRTFDASATPVVWNQTSFWSISKLNSRYVHADQHTVAFASNDGSKAYFGCDGGVFLTSNAFATTSPNFTNCNNGLNITQFYAVALHPTDPNYFLAGAQDNGTQKFTTAGMNSTSEASGGDGAFCFVDEDQPQFQFTSYVYSNYYRSSNNGGTFPRVVSNNAGSFINPTDYDSKGNTMYAAAAAGSLFMWPNATTANVTTTLTLPTTAGTVTHVTASKNQDNRVFVGTNSGRVFRIDNTLAVAPATPTITEIRAGQGSVSCVAPEDGNDNHLLVTYSNYGVTSVWETLDAGATWRSIEGNLPDMPVRWVVLDPDNNRRALLATELGVWSSDNLGATDVAWEPASLGMANVRVDMLRMRKSNKQVVAATHGRGLYTTDVFVPLANKGAAAVNNKFISSVYPNPFVQNLNVELSQPATSGATVTLTDMQGRTVFKTQVKSADRLLKLNTPSGLSAGVYTLTVRDAKQTATRQVVVQR</sequence>
<keyword evidence="2" id="KW-1133">Transmembrane helix</keyword>
<accession>A0ABS8ASM8</accession>
<feature type="transmembrane region" description="Helical" evidence="2">
    <location>
        <begin position="12"/>
        <end position="30"/>
    </location>
</feature>
<keyword evidence="2" id="KW-0472">Membrane</keyword>
<dbReference type="Gene3D" id="2.130.10.10">
    <property type="entry name" value="YVTN repeat-like/Quinoprotein amine dehydrogenase"/>
    <property type="match status" value="4"/>
</dbReference>
<reference evidence="4" key="1">
    <citation type="submission" date="2021-10" db="EMBL/GenBank/DDBJ databases">
        <authorList>
            <person name="Dean J.D."/>
            <person name="Kim M.K."/>
            <person name="Newey C.N."/>
            <person name="Stoker T.S."/>
            <person name="Thompson D.W."/>
            <person name="Grose J.H."/>
        </authorList>
    </citation>
    <scope>NUCLEOTIDE SEQUENCE</scope>
    <source>
        <strain evidence="4">BT178</strain>
    </source>
</reference>
<dbReference type="PANTHER" id="PTHR43739:SF5">
    <property type="entry name" value="EXO-ALPHA-SIALIDASE"/>
    <property type="match status" value="1"/>
</dbReference>
<organism evidence="4 5">
    <name type="scientific">Hymenobacter lucidus</name>
    <dbReference type="NCBI Taxonomy" id="2880930"/>
    <lineage>
        <taxon>Bacteria</taxon>
        <taxon>Pseudomonadati</taxon>
        <taxon>Bacteroidota</taxon>
        <taxon>Cytophagia</taxon>
        <taxon>Cytophagales</taxon>
        <taxon>Hymenobacteraceae</taxon>
        <taxon>Hymenobacter</taxon>
    </lineage>
</organism>
<dbReference type="InterPro" id="IPR026444">
    <property type="entry name" value="Secre_tail"/>
</dbReference>
<evidence type="ECO:0000256" key="1">
    <source>
        <dbReference type="SAM" id="MobiDB-lite"/>
    </source>
</evidence>
<name>A0ABS8ASM8_9BACT</name>
<comment type="caution">
    <text evidence="4">The sequence shown here is derived from an EMBL/GenBank/DDBJ whole genome shotgun (WGS) entry which is preliminary data.</text>
</comment>
<evidence type="ECO:0000259" key="3">
    <source>
        <dbReference type="Pfam" id="PF18962"/>
    </source>
</evidence>
<proteinExistence type="predicted"/>
<dbReference type="InterPro" id="IPR015943">
    <property type="entry name" value="WD40/YVTN_repeat-like_dom_sf"/>
</dbReference>
<gene>
    <name evidence="4" type="ORF">LGH74_14535</name>
</gene>
<keyword evidence="2" id="KW-0812">Transmembrane</keyword>
<evidence type="ECO:0000313" key="4">
    <source>
        <dbReference type="EMBL" id="MCB2409205.1"/>
    </source>
</evidence>
<protein>
    <submittedName>
        <fullName evidence="4">T9SS type A sorting domain-containing protein</fullName>
    </submittedName>
</protein>
<dbReference type="SUPFAM" id="SSF110296">
    <property type="entry name" value="Oligoxyloglucan reducing end-specific cellobiohydrolase"/>
    <property type="match status" value="2"/>
</dbReference>
<dbReference type="Proteomes" id="UP001165296">
    <property type="component" value="Unassembled WGS sequence"/>
</dbReference>
<keyword evidence="5" id="KW-1185">Reference proteome</keyword>
<evidence type="ECO:0000313" key="5">
    <source>
        <dbReference type="Proteomes" id="UP001165296"/>
    </source>
</evidence>
<dbReference type="EMBL" id="JAJADR010000004">
    <property type="protein sequence ID" value="MCB2409205.1"/>
    <property type="molecule type" value="Genomic_DNA"/>
</dbReference>
<dbReference type="NCBIfam" id="TIGR04183">
    <property type="entry name" value="Por_Secre_tail"/>
    <property type="match status" value="1"/>
</dbReference>
<evidence type="ECO:0000256" key="2">
    <source>
        <dbReference type="SAM" id="Phobius"/>
    </source>
</evidence>
<dbReference type="PANTHER" id="PTHR43739">
    <property type="entry name" value="XYLOGLUCANASE (EUROFUNG)"/>
    <property type="match status" value="1"/>
</dbReference>
<dbReference type="InterPro" id="IPR052025">
    <property type="entry name" value="Xyloglucanase_GH74"/>
</dbReference>
<dbReference type="RefSeq" id="WP_226176773.1">
    <property type="nucleotide sequence ID" value="NZ_JAJADR010000004.1"/>
</dbReference>
<feature type="region of interest" description="Disordered" evidence="1">
    <location>
        <begin position="45"/>
        <end position="64"/>
    </location>
</feature>